<feature type="domain" description="DUF4142" evidence="3">
    <location>
        <begin position="49"/>
        <end position="187"/>
    </location>
</feature>
<dbReference type="RefSeq" id="WP_058471240.1">
    <property type="nucleotide sequence ID" value="NZ_CAAAIC010000008.1"/>
</dbReference>
<protein>
    <recommendedName>
        <fullName evidence="3">DUF4142 domain-containing protein</fullName>
    </recommendedName>
</protein>
<sequence length="204" mass="22287">MKSKILLLSIASTLAFSPAFAASNSTNQNSATTANTTSNQAATNNQADGEVLGFLVVLDQNEMTAAKDALSKKVSPKVKSYAKMLWNDHNKNLKETMRISKKMNQSPVDNSQTTALKQQGQQTEATLQPLNDRDFEVAFIDAMVKGHQDALNAIDQNMNTVSNKELKKHLKATRTSVQHHLDQAKKIQQSLQNSNSNANGNSNS</sequence>
<evidence type="ECO:0000259" key="3">
    <source>
        <dbReference type="Pfam" id="PF13628"/>
    </source>
</evidence>
<dbReference type="PATRIC" id="fig|456.5.peg.1919"/>
<comment type="caution">
    <text evidence="4">The sequence shown here is derived from an EMBL/GenBank/DDBJ whole genome shotgun (WGS) entry which is preliminary data.</text>
</comment>
<dbReference type="Gene3D" id="1.20.1260.10">
    <property type="match status" value="1"/>
</dbReference>
<dbReference type="Pfam" id="PF13628">
    <property type="entry name" value="DUF4142"/>
    <property type="match status" value="1"/>
</dbReference>
<feature type="region of interest" description="Disordered" evidence="1">
    <location>
        <begin position="104"/>
        <end position="124"/>
    </location>
</feature>
<dbReference type="InterPro" id="IPR025419">
    <property type="entry name" value="DUF4142"/>
</dbReference>
<reference evidence="4 5" key="1">
    <citation type="submission" date="2015-11" db="EMBL/GenBank/DDBJ databases">
        <title>Genomic analysis of 38 Legionella species identifies large and diverse effector repertoires.</title>
        <authorList>
            <person name="Burstein D."/>
            <person name="Amaro F."/>
            <person name="Zusman T."/>
            <person name="Lifshitz Z."/>
            <person name="Cohen O."/>
            <person name="Gilbert J.A."/>
            <person name="Pupko T."/>
            <person name="Shuman H.A."/>
            <person name="Segal G."/>
        </authorList>
    </citation>
    <scope>NUCLEOTIDE SEQUENCE [LARGE SCALE GENOMIC DNA]</scope>
    <source>
        <strain evidence="4 5">BL-540</strain>
    </source>
</reference>
<dbReference type="OrthoDB" id="5998717at2"/>
<name>A0A0W0VBI7_9GAMM</name>
<accession>A0A0W0VBI7</accession>
<feature type="chain" id="PRO_5006914636" description="DUF4142 domain-containing protein" evidence="2">
    <location>
        <begin position="22"/>
        <end position="204"/>
    </location>
</feature>
<keyword evidence="5" id="KW-1185">Reference proteome</keyword>
<evidence type="ECO:0000256" key="1">
    <source>
        <dbReference type="SAM" id="MobiDB-lite"/>
    </source>
</evidence>
<dbReference type="EMBL" id="LNYJ01000011">
    <property type="protein sequence ID" value="KTD17492.1"/>
    <property type="molecule type" value="Genomic_DNA"/>
</dbReference>
<organism evidence="4 5">
    <name type="scientific">Legionella jordanis</name>
    <dbReference type="NCBI Taxonomy" id="456"/>
    <lineage>
        <taxon>Bacteria</taxon>
        <taxon>Pseudomonadati</taxon>
        <taxon>Pseudomonadota</taxon>
        <taxon>Gammaproteobacteria</taxon>
        <taxon>Legionellales</taxon>
        <taxon>Legionellaceae</taxon>
        <taxon>Legionella</taxon>
    </lineage>
</organism>
<gene>
    <name evidence="4" type="ORF">Ljor_1798</name>
</gene>
<feature type="signal peptide" evidence="2">
    <location>
        <begin position="1"/>
        <end position="21"/>
    </location>
</feature>
<dbReference type="Proteomes" id="UP000055035">
    <property type="component" value="Unassembled WGS sequence"/>
</dbReference>
<dbReference type="InterPro" id="IPR012347">
    <property type="entry name" value="Ferritin-like"/>
</dbReference>
<evidence type="ECO:0000313" key="5">
    <source>
        <dbReference type="Proteomes" id="UP000055035"/>
    </source>
</evidence>
<proteinExistence type="predicted"/>
<evidence type="ECO:0000313" key="4">
    <source>
        <dbReference type="EMBL" id="KTD17492.1"/>
    </source>
</evidence>
<dbReference type="AlphaFoldDB" id="A0A0W0VBI7"/>
<dbReference type="PANTHER" id="PTHR38593:SF1">
    <property type="entry name" value="BLR2558 PROTEIN"/>
    <property type="match status" value="1"/>
</dbReference>
<dbReference type="STRING" id="456.Ljor_1798"/>
<evidence type="ECO:0000256" key="2">
    <source>
        <dbReference type="SAM" id="SignalP"/>
    </source>
</evidence>
<keyword evidence="2" id="KW-0732">Signal</keyword>
<dbReference type="PANTHER" id="PTHR38593">
    <property type="entry name" value="BLR2558 PROTEIN"/>
    <property type="match status" value="1"/>
</dbReference>
<feature type="region of interest" description="Disordered" evidence="1">
    <location>
        <begin position="25"/>
        <end position="44"/>
    </location>
</feature>